<gene>
    <name evidence="2" type="ORF">ACFQ1X_13270</name>
</gene>
<evidence type="ECO:0000259" key="1">
    <source>
        <dbReference type="Pfam" id="PF14417"/>
    </source>
</evidence>
<dbReference type="Proteomes" id="UP001597109">
    <property type="component" value="Unassembled WGS sequence"/>
</dbReference>
<dbReference type="EMBL" id="JBHTKI010000020">
    <property type="protein sequence ID" value="MFD1032405.1"/>
    <property type="molecule type" value="Genomic_DNA"/>
</dbReference>
<name>A0ABW3LEC7_9BACL</name>
<sequence length="188" mass="22261">MLEIKIPEFTAKLRHNDGAHIFYLSEEKEAYIKNALVFILDGIRNEDYVLMIENPRLTPLICQQLEQLVTEEELKTVRFANNFEFYWRQGDFLPESIIQYFKNTLKAASLEGRSFRTWGHIEWGNQGDFEEKILTYDNNANKFVTENKFIAVCAYDSPRVSEQLQTQLRARHNYLMEDDRINVIPVSW</sequence>
<dbReference type="RefSeq" id="WP_144840800.1">
    <property type="nucleotide sequence ID" value="NZ_JBHTKI010000020.1"/>
</dbReference>
<keyword evidence="3" id="KW-1185">Reference proteome</keyword>
<dbReference type="InterPro" id="IPR025847">
    <property type="entry name" value="MEDS_domain"/>
</dbReference>
<comment type="caution">
    <text evidence="2">The sequence shown here is derived from an EMBL/GenBank/DDBJ whole genome shotgun (WGS) entry which is preliminary data.</text>
</comment>
<dbReference type="Pfam" id="PF14417">
    <property type="entry name" value="MEDS"/>
    <property type="match status" value="1"/>
</dbReference>
<evidence type="ECO:0000313" key="2">
    <source>
        <dbReference type="EMBL" id="MFD1032405.1"/>
    </source>
</evidence>
<reference evidence="3" key="1">
    <citation type="journal article" date="2019" name="Int. J. Syst. Evol. Microbiol.">
        <title>The Global Catalogue of Microorganisms (GCM) 10K type strain sequencing project: providing services to taxonomists for standard genome sequencing and annotation.</title>
        <authorList>
            <consortium name="The Broad Institute Genomics Platform"/>
            <consortium name="The Broad Institute Genome Sequencing Center for Infectious Disease"/>
            <person name="Wu L."/>
            <person name="Ma J."/>
        </authorList>
    </citation>
    <scope>NUCLEOTIDE SEQUENCE [LARGE SCALE GENOMIC DNA]</scope>
    <source>
        <strain evidence="3">CCUG 56756</strain>
    </source>
</reference>
<organism evidence="2 3">
    <name type="scientific">Metaplanococcus flavidus</name>
    <dbReference type="NCBI Taxonomy" id="569883"/>
    <lineage>
        <taxon>Bacteria</taxon>
        <taxon>Bacillati</taxon>
        <taxon>Bacillota</taxon>
        <taxon>Bacilli</taxon>
        <taxon>Bacillales</taxon>
        <taxon>Caryophanaceae</taxon>
        <taxon>Metaplanococcus</taxon>
    </lineage>
</organism>
<proteinExistence type="predicted"/>
<feature type="domain" description="MEDS" evidence="1">
    <location>
        <begin position="20"/>
        <end position="172"/>
    </location>
</feature>
<evidence type="ECO:0000313" key="3">
    <source>
        <dbReference type="Proteomes" id="UP001597109"/>
    </source>
</evidence>
<accession>A0ABW3LEC7</accession>
<protein>
    <submittedName>
        <fullName evidence="2">MEDS domain-containing protein</fullName>
    </submittedName>
</protein>